<evidence type="ECO:0000313" key="6">
    <source>
        <dbReference type="Proteomes" id="UP000029409"/>
    </source>
</evidence>
<dbReference type="OrthoDB" id="9790975at2"/>
<dbReference type="eggNOG" id="COG0655">
    <property type="taxonomic scope" value="Bacteria"/>
</dbReference>
<dbReference type="InterPro" id="IPR029039">
    <property type="entry name" value="Flavoprotein-like_sf"/>
</dbReference>
<dbReference type="EMBL" id="CP009288">
    <property type="protein sequence ID" value="AIQ11397.1"/>
    <property type="molecule type" value="Genomic_DNA"/>
</dbReference>
<keyword evidence="3" id="KW-0472">Membrane</keyword>
<dbReference type="InterPro" id="IPR051796">
    <property type="entry name" value="ISF_SsuE-like"/>
</dbReference>
<dbReference type="PANTHER" id="PTHR43278:SF2">
    <property type="entry name" value="IRON-SULFUR FLAVOPROTEIN"/>
    <property type="match status" value="1"/>
</dbReference>
<evidence type="ECO:0000256" key="3">
    <source>
        <dbReference type="SAM" id="Phobius"/>
    </source>
</evidence>
<keyword evidence="3" id="KW-1133">Transmembrane helix</keyword>
<dbReference type="KEGG" id="pdu:PDUR_04960"/>
<feature type="transmembrane region" description="Helical" evidence="3">
    <location>
        <begin position="119"/>
        <end position="140"/>
    </location>
</feature>
<dbReference type="AlphaFoldDB" id="A0A089HK01"/>
<dbReference type="GO" id="GO:0016491">
    <property type="term" value="F:oxidoreductase activity"/>
    <property type="evidence" value="ECO:0007669"/>
    <property type="project" value="InterPro"/>
</dbReference>
<dbReference type="Proteomes" id="UP000029409">
    <property type="component" value="Chromosome"/>
</dbReference>
<evidence type="ECO:0000259" key="4">
    <source>
        <dbReference type="Pfam" id="PF03358"/>
    </source>
</evidence>
<dbReference type="STRING" id="44251.PDUR_04960"/>
<dbReference type="Gene3D" id="3.40.50.360">
    <property type="match status" value="1"/>
</dbReference>
<name>A0A089HK01_PAEDU</name>
<gene>
    <name evidence="5" type="ORF">PDUR_04960</name>
</gene>
<dbReference type="SUPFAM" id="SSF52218">
    <property type="entry name" value="Flavoproteins"/>
    <property type="match status" value="1"/>
</dbReference>
<proteinExistence type="predicted"/>
<keyword evidence="6" id="KW-1185">Reference proteome</keyword>
<reference evidence="5 6" key="1">
    <citation type="submission" date="2014-08" db="EMBL/GenBank/DDBJ databases">
        <title>Comparative genomics of the Paenibacillus odorifer group.</title>
        <authorList>
            <person name="den Bakker H.C."/>
            <person name="Tsai Y.-C."/>
            <person name="Martin N."/>
            <person name="Korlach J."/>
            <person name="Wiedmann M."/>
        </authorList>
    </citation>
    <scope>NUCLEOTIDE SEQUENCE [LARGE SCALE GENOMIC DNA]</scope>
    <source>
        <strain evidence="5 6">DSM 1735</strain>
    </source>
</reference>
<keyword evidence="3" id="KW-0812">Transmembrane</keyword>
<sequence>MKILAIIGSPKSNGNTYRTVNQIERELNEKNDEIEFEYIQLSRIRLEPCKGCYVCIERGEEKCPLKDDRDSLEIKMKQADAVIFATPVYTYNVSWIMKNFLDRFAYRCHRPDFHEKKAMIVVSTGAVGLSFVASYLSFMLGTMGFITCAKVGVTFAPPHEKNEKKLKKETNKLIRQTEVFYKKLIDTKPVKPSFLKLLAFKMQQKAFSSAPQDLADFKFWKDKGWLQKKEDYYYKVHVGKVNKIIVSLISKFIA</sequence>
<evidence type="ECO:0000313" key="5">
    <source>
        <dbReference type="EMBL" id="AIQ11397.1"/>
    </source>
</evidence>
<keyword evidence="1" id="KW-0285">Flavoprotein</keyword>
<evidence type="ECO:0000256" key="2">
    <source>
        <dbReference type="ARBA" id="ARBA00022643"/>
    </source>
</evidence>
<dbReference type="InterPro" id="IPR005025">
    <property type="entry name" value="FMN_Rdtase-like_dom"/>
</dbReference>
<feature type="domain" description="NADPH-dependent FMN reductase-like" evidence="4">
    <location>
        <begin position="1"/>
        <end position="150"/>
    </location>
</feature>
<dbReference type="PANTHER" id="PTHR43278">
    <property type="entry name" value="NAD(P)H-DEPENDENT FMN-CONTAINING OXIDOREDUCTASE YWQN-RELATED"/>
    <property type="match status" value="1"/>
</dbReference>
<keyword evidence="2" id="KW-0288">FMN</keyword>
<organism evidence="5 6">
    <name type="scientific">Paenibacillus durus</name>
    <name type="common">Paenibacillus azotofixans</name>
    <dbReference type="NCBI Taxonomy" id="44251"/>
    <lineage>
        <taxon>Bacteria</taxon>
        <taxon>Bacillati</taxon>
        <taxon>Bacillota</taxon>
        <taxon>Bacilli</taxon>
        <taxon>Bacillales</taxon>
        <taxon>Paenibacillaceae</taxon>
        <taxon>Paenibacillus</taxon>
    </lineage>
</organism>
<protein>
    <submittedName>
        <fullName evidence="5">Multimeric flavodoxin WrbA</fullName>
    </submittedName>
</protein>
<dbReference type="Pfam" id="PF03358">
    <property type="entry name" value="FMN_red"/>
    <property type="match status" value="1"/>
</dbReference>
<dbReference type="RefSeq" id="WP_042205307.1">
    <property type="nucleotide sequence ID" value="NZ_CP009288.1"/>
</dbReference>
<accession>A0A089HK01</accession>
<evidence type="ECO:0000256" key="1">
    <source>
        <dbReference type="ARBA" id="ARBA00022630"/>
    </source>
</evidence>